<sequence length="159" mass="17152">MAATSIPVPADGGISRALHRARVEPAYAAFLTLLAGFVVLPIVFGLDKFTNLLTNWEGYLAPWLVALLPFSAHTAMLIVGVVEIVAGILIAIKPRYAAYVVAFWLAGIIINLLTYSGFYDVALRDFGLLVAALALAQLARTYDHGSGRQDHANAENRSR</sequence>
<reference evidence="3" key="1">
    <citation type="journal article" date="2019" name="Int. J. Syst. Evol. Microbiol.">
        <title>The Global Catalogue of Microorganisms (GCM) 10K type strain sequencing project: providing services to taxonomists for standard genome sequencing and annotation.</title>
        <authorList>
            <consortium name="The Broad Institute Genomics Platform"/>
            <consortium name="The Broad Institute Genome Sequencing Center for Infectious Disease"/>
            <person name="Wu L."/>
            <person name="Ma J."/>
        </authorList>
    </citation>
    <scope>NUCLEOTIDE SEQUENCE [LARGE SCALE GENOMIC DNA]</scope>
    <source>
        <strain evidence="3">JCM 18514</strain>
    </source>
</reference>
<feature type="transmembrane region" description="Helical" evidence="1">
    <location>
        <begin position="66"/>
        <end position="89"/>
    </location>
</feature>
<keyword evidence="3" id="KW-1185">Reference proteome</keyword>
<evidence type="ECO:0000256" key="1">
    <source>
        <dbReference type="SAM" id="Phobius"/>
    </source>
</evidence>
<gene>
    <name evidence="2" type="ORF">GCM10023346_04950</name>
</gene>
<proteinExistence type="predicted"/>
<accession>A0ABP9S0Z5</accession>
<dbReference type="Proteomes" id="UP001500200">
    <property type="component" value="Unassembled WGS sequence"/>
</dbReference>
<evidence type="ECO:0000313" key="3">
    <source>
        <dbReference type="Proteomes" id="UP001500200"/>
    </source>
</evidence>
<dbReference type="RefSeq" id="WP_345447722.1">
    <property type="nucleotide sequence ID" value="NZ_BAABKK010000003.1"/>
</dbReference>
<keyword evidence="1" id="KW-0472">Membrane</keyword>
<dbReference type="EMBL" id="BAABKK010000003">
    <property type="protein sequence ID" value="GAA5189686.1"/>
    <property type="molecule type" value="Genomic_DNA"/>
</dbReference>
<keyword evidence="1" id="KW-1133">Transmembrane helix</keyword>
<feature type="transmembrane region" description="Helical" evidence="1">
    <location>
        <begin position="96"/>
        <end position="115"/>
    </location>
</feature>
<comment type="caution">
    <text evidence="2">The sequence shown here is derived from an EMBL/GenBank/DDBJ whole genome shotgun (WGS) entry which is preliminary data.</text>
</comment>
<protein>
    <submittedName>
        <fullName evidence="2">DoxX family membrane protein</fullName>
    </submittedName>
</protein>
<evidence type="ECO:0000313" key="2">
    <source>
        <dbReference type="EMBL" id="GAA5189686.1"/>
    </source>
</evidence>
<name>A0ABP9S0Z5_9MICC</name>
<organism evidence="2 3">
    <name type="scientific">Arthrobacter gyeryongensis</name>
    <dbReference type="NCBI Taxonomy" id="1650592"/>
    <lineage>
        <taxon>Bacteria</taxon>
        <taxon>Bacillati</taxon>
        <taxon>Actinomycetota</taxon>
        <taxon>Actinomycetes</taxon>
        <taxon>Micrococcales</taxon>
        <taxon>Micrococcaceae</taxon>
        <taxon>Arthrobacter</taxon>
    </lineage>
</organism>
<feature type="transmembrane region" description="Helical" evidence="1">
    <location>
        <begin position="26"/>
        <end position="46"/>
    </location>
</feature>
<keyword evidence="1" id="KW-0812">Transmembrane</keyword>